<organism evidence="1">
    <name type="scientific">virus sp. ctLGd4</name>
    <dbReference type="NCBI Taxonomy" id="2826800"/>
    <lineage>
        <taxon>Viruses</taxon>
    </lineage>
</organism>
<evidence type="ECO:0000313" key="1">
    <source>
        <dbReference type="EMBL" id="DAE27407.1"/>
    </source>
</evidence>
<protein>
    <submittedName>
        <fullName evidence="1">Uncharacterized protein</fullName>
    </submittedName>
</protein>
<accession>A0A8S5R7Q7</accession>
<sequence>MKVRMKNIEKPSMAKAIREKCIDCCCRDTAEVRKCIMDKCPLFPYRFGCNPKSYINRNRDIVKIIP</sequence>
<proteinExistence type="predicted"/>
<dbReference type="EMBL" id="BK015837">
    <property type="protein sequence ID" value="DAE27407.1"/>
    <property type="molecule type" value="Genomic_DNA"/>
</dbReference>
<name>A0A8S5R7Q7_9VIRU</name>
<reference evidence="1" key="1">
    <citation type="journal article" date="2021" name="Proc. Natl. Acad. Sci. U.S.A.">
        <title>A Catalog of Tens of Thousands of Viruses from Human Metagenomes Reveals Hidden Associations with Chronic Diseases.</title>
        <authorList>
            <person name="Tisza M.J."/>
            <person name="Buck C.B."/>
        </authorList>
    </citation>
    <scope>NUCLEOTIDE SEQUENCE</scope>
    <source>
        <strain evidence="1">CtLGd4</strain>
    </source>
</reference>